<dbReference type="PANTHER" id="PTHR36214">
    <property type="match status" value="1"/>
</dbReference>
<dbReference type="InterPro" id="IPR016041">
    <property type="entry name" value="Ac-CoA_synth_d_su_TIM-brl"/>
</dbReference>
<dbReference type="EMBL" id="AFZX01000049">
    <property type="protein sequence ID" value="EHL07131.1"/>
    <property type="molecule type" value="Genomic_DNA"/>
</dbReference>
<evidence type="ECO:0000313" key="2">
    <source>
        <dbReference type="EMBL" id="EHL07131.1"/>
    </source>
</evidence>
<dbReference type="AlphaFoldDB" id="G9XMF5"/>
<dbReference type="InterPro" id="IPR051069">
    <property type="entry name" value="ACDS_complex_subunit"/>
</dbReference>
<dbReference type="Proteomes" id="UP000004416">
    <property type="component" value="Unassembled WGS sequence"/>
</dbReference>
<protein>
    <submittedName>
        <fullName evidence="2">Putative CO dehydrogenase/acetyl-CoA synthase, delta subunit</fullName>
    </submittedName>
</protein>
<dbReference type="SUPFAM" id="SSF51717">
    <property type="entry name" value="Dihydropteroate synthetase-like"/>
    <property type="match status" value="1"/>
</dbReference>
<evidence type="ECO:0000259" key="1">
    <source>
        <dbReference type="Pfam" id="PF03599"/>
    </source>
</evidence>
<accession>G9XMF5</accession>
<dbReference type="InterPro" id="IPR011005">
    <property type="entry name" value="Dihydropteroate_synth-like_sf"/>
</dbReference>
<proteinExistence type="predicted"/>
<evidence type="ECO:0000313" key="3">
    <source>
        <dbReference type="Proteomes" id="UP000004416"/>
    </source>
</evidence>
<dbReference type="PANTHER" id="PTHR36214:SF5">
    <property type="entry name" value="ACETYL-COA DECARBONYLASE_SYNTHASE COMPLEX SUBUNIT DELTA"/>
    <property type="match status" value="1"/>
</dbReference>
<sequence>MKLERREVQMAVALVKERYQSKVGEVVIGATAAEGGTRTSVVKVGGDSTLPFLHFEGKVENRAAIALEVTDVPPAWNDIVKSQYGDVINDPVAWAKKCVEEYNADMIYLKLIGANPEGENRSPEECAKVVKDVLAAVGVPLIVAGCEDPEKDNEVLAAVAEATSGENLLIGIAEQDNYKSITAAAMVHKHNLIARSPLDINICKQLNILISEMGLPLNRIVIDPMIGGLGYGIEYAYSIMERARLGSLANDKMLSMPMICTVGYEANRAKEANAAEEEFPGWGDLNDRAILWEALTAAGLLQVGASILLMRNPAAVKLVQQNIADLMEMNA</sequence>
<dbReference type="HOGENOM" id="CLU_040403_1_0_9"/>
<gene>
    <name evidence="2" type="ORF">HMPREF0322_02141</name>
</gene>
<dbReference type="NCBIfam" id="NF003376">
    <property type="entry name" value="PRK04452.1-2"/>
    <property type="match status" value="1"/>
</dbReference>
<feature type="domain" description="CO dehydrogenase/acetyl-CoA synthase delta subunit TIM barrel" evidence="1">
    <location>
        <begin position="25"/>
        <end position="272"/>
    </location>
</feature>
<dbReference type="Pfam" id="PF03599">
    <property type="entry name" value="CdhD"/>
    <property type="match status" value="1"/>
</dbReference>
<organism evidence="2 3">
    <name type="scientific">Desulfitobacterium hafniense DP7</name>
    <dbReference type="NCBI Taxonomy" id="537010"/>
    <lineage>
        <taxon>Bacteria</taxon>
        <taxon>Bacillati</taxon>
        <taxon>Bacillota</taxon>
        <taxon>Clostridia</taxon>
        <taxon>Eubacteriales</taxon>
        <taxon>Desulfitobacteriaceae</taxon>
        <taxon>Desulfitobacterium</taxon>
    </lineage>
</organism>
<comment type="caution">
    <text evidence="2">The sequence shown here is derived from an EMBL/GenBank/DDBJ whole genome shotgun (WGS) entry which is preliminary data.</text>
</comment>
<reference evidence="2 3" key="1">
    <citation type="submission" date="2011-08" db="EMBL/GenBank/DDBJ databases">
        <authorList>
            <person name="Weinstock G."/>
            <person name="Sodergren E."/>
            <person name="Clifton S."/>
            <person name="Fulton L."/>
            <person name="Fulton B."/>
            <person name="Courtney L."/>
            <person name="Fronick C."/>
            <person name="Harrison M."/>
            <person name="Strong C."/>
            <person name="Farmer C."/>
            <person name="Delahaunty K."/>
            <person name="Markovic C."/>
            <person name="Hall O."/>
            <person name="Minx P."/>
            <person name="Tomlinson C."/>
            <person name="Mitreva M."/>
            <person name="Hou S."/>
            <person name="Chen J."/>
            <person name="Wollam A."/>
            <person name="Pepin K.H."/>
            <person name="Johnson M."/>
            <person name="Bhonagiri V."/>
            <person name="Zhang X."/>
            <person name="Suruliraj S."/>
            <person name="Warren W."/>
            <person name="Chinwalla A."/>
            <person name="Mardis E.R."/>
            <person name="Wilson R.K."/>
        </authorList>
    </citation>
    <scope>NUCLEOTIDE SEQUENCE [LARGE SCALE GENOMIC DNA]</scope>
    <source>
        <strain evidence="2 3">DP7</strain>
    </source>
</reference>
<dbReference type="PATRIC" id="fig|537010.4.peg.2010"/>
<dbReference type="Gene3D" id="3.20.20.20">
    <property type="entry name" value="Dihydropteroate synthase-like"/>
    <property type="match status" value="1"/>
</dbReference>
<name>G9XMF5_DESHA</name>